<feature type="domain" description="N-acetylmuramoyl-L-alanine amidase" evidence="6">
    <location>
        <begin position="45"/>
        <end position="178"/>
    </location>
</feature>
<dbReference type="GO" id="GO:0019867">
    <property type="term" value="C:outer membrane"/>
    <property type="evidence" value="ECO:0007669"/>
    <property type="project" value="TreeGrafter"/>
</dbReference>
<keyword evidence="4" id="KW-0961">Cell wall biogenesis/degradation</keyword>
<dbReference type="InterPro" id="IPR051206">
    <property type="entry name" value="NAMLAA_amidase_2"/>
</dbReference>
<accession>A0AAN1GS68</accession>
<comment type="catalytic activity">
    <reaction evidence="1">
        <text>Hydrolyzes the link between N-acetylmuramoyl residues and L-amino acid residues in certain cell-wall glycopeptides.</text>
        <dbReference type="EC" id="3.5.1.28"/>
    </reaction>
</comment>
<dbReference type="PANTHER" id="PTHR30417">
    <property type="entry name" value="N-ACETYLMURAMOYL-L-ALANINE AMIDASE AMID"/>
    <property type="match status" value="1"/>
</dbReference>
<protein>
    <recommendedName>
        <fullName evidence="2">N-acetylmuramoyl-L-alanine amidase</fullName>
        <ecNumber evidence="2">3.5.1.28</ecNumber>
    </recommendedName>
</protein>
<dbReference type="PANTHER" id="PTHR30417:SF1">
    <property type="entry name" value="N-ACETYLMURAMOYL-L-ALANINE AMIDASE AMID"/>
    <property type="match status" value="1"/>
</dbReference>
<sequence length="263" mass="28875">MAMATLAVGIQRLIASRCRTDAGRRGVTEVPSNPEEGKAAIWHPSPNFNARRNALRPELVVLHYTAMEHAEAALARLCDPQYEVSAHYLIGADGTLWQMVREADRAWHAGAGEWCGQGDINSRSIGIELDNRGDHPFSAPQMARLETLLPAILQRWEISPTGVIGHSCMAPGRKHDPGPRFDWARLARQGLAAPVQKVTAAAPPTPQEPRARAELFRALAQARGFTADVDDATLLQAVRLRFRPWQRGPLSDADIQLLLADNP</sequence>
<evidence type="ECO:0000259" key="6">
    <source>
        <dbReference type="SMART" id="SM00644"/>
    </source>
</evidence>
<dbReference type="GO" id="GO:0071555">
    <property type="term" value="P:cell wall organization"/>
    <property type="evidence" value="ECO:0007669"/>
    <property type="project" value="UniProtKB-KW"/>
</dbReference>
<dbReference type="GO" id="GO:0009253">
    <property type="term" value="P:peptidoglycan catabolic process"/>
    <property type="evidence" value="ECO:0007669"/>
    <property type="project" value="InterPro"/>
</dbReference>
<dbReference type="EMBL" id="CP010767">
    <property type="protein sequence ID" value="ATG43989.1"/>
    <property type="molecule type" value="Genomic_DNA"/>
</dbReference>
<evidence type="ECO:0000256" key="2">
    <source>
        <dbReference type="ARBA" id="ARBA00011901"/>
    </source>
</evidence>
<dbReference type="Pfam" id="PF01510">
    <property type="entry name" value="Amidase_2"/>
    <property type="match status" value="1"/>
</dbReference>
<dbReference type="GO" id="GO:0008745">
    <property type="term" value="F:N-acetylmuramoyl-L-alanine amidase activity"/>
    <property type="evidence" value="ECO:0007669"/>
    <property type="project" value="UniProtKB-EC"/>
</dbReference>
<dbReference type="SUPFAM" id="SSF55846">
    <property type="entry name" value="N-acetylmuramoyl-L-alanine amidase-like"/>
    <property type="match status" value="1"/>
</dbReference>
<keyword evidence="3 7" id="KW-0378">Hydrolase</keyword>
<dbReference type="EC" id="3.5.1.28" evidence="2"/>
<feature type="region of interest" description="Disordered" evidence="5">
    <location>
        <begin position="24"/>
        <end position="44"/>
    </location>
</feature>
<evidence type="ECO:0000256" key="5">
    <source>
        <dbReference type="SAM" id="MobiDB-lite"/>
    </source>
</evidence>
<dbReference type="InterPro" id="IPR036505">
    <property type="entry name" value="Amidase/PGRP_sf"/>
</dbReference>
<evidence type="ECO:0000313" key="7">
    <source>
        <dbReference type="EMBL" id="ATG43989.1"/>
    </source>
</evidence>
<dbReference type="GO" id="GO:0009254">
    <property type="term" value="P:peptidoglycan turnover"/>
    <property type="evidence" value="ECO:0007669"/>
    <property type="project" value="TreeGrafter"/>
</dbReference>
<evidence type="ECO:0000256" key="4">
    <source>
        <dbReference type="ARBA" id="ARBA00023316"/>
    </source>
</evidence>
<evidence type="ECO:0000256" key="3">
    <source>
        <dbReference type="ARBA" id="ARBA00022801"/>
    </source>
</evidence>
<dbReference type="AlphaFoldDB" id="A0AAN1GS68"/>
<evidence type="ECO:0000256" key="1">
    <source>
        <dbReference type="ARBA" id="ARBA00001561"/>
    </source>
</evidence>
<organism evidence="7 8">
    <name type="scientific">Phaeobacter piscinae</name>
    <dbReference type="NCBI Taxonomy" id="1580596"/>
    <lineage>
        <taxon>Bacteria</taxon>
        <taxon>Pseudomonadati</taxon>
        <taxon>Pseudomonadota</taxon>
        <taxon>Alphaproteobacteria</taxon>
        <taxon>Rhodobacterales</taxon>
        <taxon>Roseobacteraceae</taxon>
        <taxon>Phaeobacter</taxon>
    </lineage>
</organism>
<name>A0AAN1GS68_9RHOB</name>
<dbReference type="InterPro" id="IPR002502">
    <property type="entry name" value="Amidase_domain"/>
</dbReference>
<dbReference type="Gene3D" id="3.40.80.10">
    <property type="entry name" value="Peptidoglycan recognition protein-like"/>
    <property type="match status" value="1"/>
</dbReference>
<evidence type="ECO:0000313" key="8">
    <source>
        <dbReference type="Proteomes" id="UP000218606"/>
    </source>
</evidence>
<dbReference type="CDD" id="cd06583">
    <property type="entry name" value="PGRP"/>
    <property type="match status" value="1"/>
</dbReference>
<proteinExistence type="predicted"/>
<reference evidence="7 8" key="1">
    <citation type="journal article" date="2017" name="Front. Microbiol.">
        <title>Phaeobacter piscinae sp. nov., a species of the Roseobacter group and potential aquaculture probiont.</title>
        <authorList>
            <person name="Sonnenschein E.C."/>
            <person name="Phippen C.B.W."/>
            <person name="Nielsen K.F."/>
            <person name="Mateiu R.V."/>
            <person name="Melchiorsen J."/>
            <person name="Gram L."/>
            <person name="Overmann J."/>
            <person name="Freese H.M."/>
        </authorList>
    </citation>
    <scope>NUCLEOTIDE SEQUENCE [LARGE SCALE GENOMIC DNA]</scope>
    <source>
        <strain evidence="7 8">P13</strain>
    </source>
</reference>
<dbReference type="SMART" id="SM00644">
    <property type="entry name" value="Ami_2"/>
    <property type="match status" value="1"/>
</dbReference>
<gene>
    <name evidence="7" type="ORF">PhaeoP13_02061</name>
</gene>
<dbReference type="Proteomes" id="UP000218606">
    <property type="component" value="Chromosome"/>
</dbReference>